<evidence type="ECO:0000256" key="1">
    <source>
        <dbReference type="SAM" id="MobiDB-lite"/>
    </source>
</evidence>
<evidence type="ECO:0000313" key="2">
    <source>
        <dbReference type="EMBL" id="CAG2256592.1"/>
    </source>
</evidence>
<gene>
    <name evidence="2" type="ORF">MEDL_67852</name>
</gene>
<feature type="region of interest" description="Disordered" evidence="1">
    <location>
        <begin position="434"/>
        <end position="471"/>
    </location>
</feature>
<name>A0A8S3VF97_MYTED</name>
<dbReference type="AlphaFoldDB" id="A0A8S3VF97"/>
<feature type="compositionally biased region" description="Basic residues" evidence="1">
    <location>
        <begin position="499"/>
        <end position="511"/>
    </location>
</feature>
<evidence type="ECO:0000313" key="3">
    <source>
        <dbReference type="Proteomes" id="UP000683360"/>
    </source>
</evidence>
<feature type="region of interest" description="Disordered" evidence="1">
    <location>
        <begin position="12"/>
        <end position="34"/>
    </location>
</feature>
<keyword evidence="3" id="KW-1185">Reference proteome</keyword>
<dbReference type="OrthoDB" id="6133671at2759"/>
<dbReference type="EMBL" id="CAJPWZ010003308">
    <property type="protein sequence ID" value="CAG2256592.1"/>
    <property type="molecule type" value="Genomic_DNA"/>
</dbReference>
<feature type="region of interest" description="Disordered" evidence="1">
    <location>
        <begin position="490"/>
        <end position="522"/>
    </location>
</feature>
<sequence length="648" mass="74717">MTSVYAEISARLESPRPNGFRQDLTTKPPNGLRKGMTLRPTNYQLSMIETHNNEAIRAGKCAYLSDGGEDSDNDDGQYRRGSIDLSLYSSDSSSEDENYRRNTLKYEHYDPDMFEQNEIYDERNDESDDCNFGKSTKRHIMREILHNGVEIRPNIIDDFGGWDATFTVKNSKPSRSNFRRYTKIPRTPSSAFPRPTTDTKDSTFLFKHYDDISDSPCAKCARRNRWKINTYDSVHYFIKFDKMCRYLFRPTPLRIASAKTRQKETTCSIAENCDFLTVYASSTKEKADKMKEKESCKEKQQSIILPRPRPSSLVYCPSHDSDEDGPVIVTSLKRTDSSLSVKEKSNERFPKQRPFTAFPRAYSEFSAEKQNLRQQPRPYSDHPFVVRTLSVKDRRKMLNLAPVRNQETSEGFRKFKTVHPNLSLEHYLNLVVPHRQSRSSSNSTAHSLSITSEKEEKDTKPALHKKNIQLNLEGPCDPWTPKFEMKRSSSRGAINLPKHSVHSAGHSRKRSTSTPDSLGVKQWPNRSELTLSRANTYHDNIDNELSVNVLSSSRTNPPNVQRVYGQRFRCCERIHALINNEDLDKKSSKDRHIKLSVDNMKCDKTNPVSFGSFGIRKGMSREDNSVSLSCMYKLKRDRQRRFNISLVK</sequence>
<protein>
    <submittedName>
        <fullName evidence="2">Uncharacterized protein</fullName>
    </submittedName>
</protein>
<dbReference type="Proteomes" id="UP000683360">
    <property type="component" value="Unassembled WGS sequence"/>
</dbReference>
<feature type="compositionally biased region" description="Polar residues" evidence="1">
    <location>
        <begin position="438"/>
        <end position="451"/>
    </location>
</feature>
<accession>A0A8S3VF97</accession>
<feature type="compositionally biased region" description="Basic and acidic residues" evidence="1">
    <location>
        <begin position="452"/>
        <end position="461"/>
    </location>
</feature>
<comment type="caution">
    <text evidence="2">The sequence shown here is derived from an EMBL/GenBank/DDBJ whole genome shotgun (WGS) entry which is preliminary data.</text>
</comment>
<organism evidence="2 3">
    <name type="scientific">Mytilus edulis</name>
    <name type="common">Blue mussel</name>
    <dbReference type="NCBI Taxonomy" id="6550"/>
    <lineage>
        <taxon>Eukaryota</taxon>
        <taxon>Metazoa</taxon>
        <taxon>Spiralia</taxon>
        <taxon>Lophotrochozoa</taxon>
        <taxon>Mollusca</taxon>
        <taxon>Bivalvia</taxon>
        <taxon>Autobranchia</taxon>
        <taxon>Pteriomorphia</taxon>
        <taxon>Mytilida</taxon>
        <taxon>Mytiloidea</taxon>
        <taxon>Mytilidae</taxon>
        <taxon>Mytilinae</taxon>
        <taxon>Mytilus</taxon>
    </lineage>
</organism>
<proteinExistence type="predicted"/>
<reference evidence="2" key="1">
    <citation type="submission" date="2021-03" db="EMBL/GenBank/DDBJ databases">
        <authorList>
            <person name="Bekaert M."/>
        </authorList>
    </citation>
    <scope>NUCLEOTIDE SEQUENCE</scope>
</reference>